<dbReference type="OrthoDB" id="4274514at2"/>
<dbReference type="Pfam" id="PF05630">
    <property type="entry name" value="NPP1"/>
    <property type="match status" value="1"/>
</dbReference>
<dbReference type="PIRSF" id="PIRSF029958">
    <property type="entry name" value="Necrosis-inducing_protein"/>
    <property type="match status" value="1"/>
</dbReference>
<evidence type="ECO:0000313" key="5">
    <source>
        <dbReference type="Proteomes" id="UP000032874"/>
    </source>
</evidence>
<feature type="chain" id="PRO_5001891197" evidence="1">
    <location>
        <begin position="23"/>
        <end position="263"/>
    </location>
</feature>
<keyword evidence="1" id="KW-0732">Signal</keyword>
<dbReference type="EMBL" id="JQHL01000001">
    <property type="protein sequence ID" value="KFX21617.1"/>
    <property type="molecule type" value="Genomic_DNA"/>
</dbReference>
<dbReference type="EMBL" id="JQHM01000004">
    <property type="protein sequence ID" value="KFX04719.1"/>
    <property type="molecule type" value="Genomic_DNA"/>
</dbReference>
<keyword evidence="4" id="KW-1185">Reference proteome</keyword>
<evidence type="ECO:0000313" key="4">
    <source>
        <dbReference type="Proteomes" id="UP000032869"/>
    </source>
</evidence>
<dbReference type="PANTHER" id="PTHR33657">
    <property type="entry name" value="DOMAIN PROTEIN, PUTATIVE (AFU_ORTHOLOGUE AFUA_5G00600)-RELATED"/>
    <property type="match status" value="1"/>
</dbReference>
<evidence type="ECO:0000313" key="3">
    <source>
        <dbReference type="EMBL" id="KFX21617.1"/>
    </source>
</evidence>
<organism evidence="2 5">
    <name type="scientific">Pectobacterium betavasculorum</name>
    <dbReference type="NCBI Taxonomy" id="55207"/>
    <lineage>
        <taxon>Bacteria</taxon>
        <taxon>Pseudomonadati</taxon>
        <taxon>Pseudomonadota</taxon>
        <taxon>Gammaproteobacteria</taxon>
        <taxon>Enterobacterales</taxon>
        <taxon>Pectobacteriaceae</taxon>
        <taxon>Pectobacterium</taxon>
    </lineage>
</organism>
<proteinExistence type="predicted"/>
<accession>A0A093T1C5</accession>
<dbReference type="RefSeq" id="WP_039298275.1">
    <property type="nucleotide sequence ID" value="NZ_JAODTE010000003.1"/>
</dbReference>
<feature type="signal peptide" evidence="1">
    <location>
        <begin position="1"/>
        <end position="22"/>
    </location>
</feature>
<evidence type="ECO:0000313" key="2">
    <source>
        <dbReference type="EMBL" id="KFX04719.1"/>
    </source>
</evidence>
<comment type="caution">
    <text evidence="2">The sequence shown here is derived from an EMBL/GenBank/DDBJ whole genome shotgun (WGS) entry which is preliminary data.</text>
</comment>
<name>A0A093T1C5_9GAMM</name>
<dbReference type="Proteomes" id="UP000032874">
    <property type="component" value="Unassembled WGS sequence"/>
</dbReference>
<dbReference type="eggNOG" id="COG2814">
    <property type="taxonomic scope" value="Bacteria"/>
</dbReference>
<reference evidence="4 5" key="1">
    <citation type="submission" date="2014-08" db="EMBL/GenBank/DDBJ databases">
        <title>Genome sequences of NCPPB Pectobacterium isolates.</title>
        <authorList>
            <person name="Glover R.H."/>
            <person name="Sapp M."/>
            <person name="Elphinstone J."/>
        </authorList>
    </citation>
    <scope>NUCLEOTIDE SEQUENCE [LARGE SCALE GENOMIC DNA]</scope>
    <source>
        <strain evidence="3 4">NCPPB 2793</strain>
        <strain evidence="2 5">NCPPB 2795</strain>
    </source>
</reference>
<dbReference type="AlphaFoldDB" id="A0A093T1C5"/>
<protein>
    <submittedName>
        <fullName evidence="2">Sugar-binding protein</fullName>
    </submittedName>
</protein>
<dbReference type="Proteomes" id="UP000032869">
    <property type="component" value="Unassembled WGS sequence"/>
</dbReference>
<dbReference type="PANTHER" id="PTHR33657:SF6">
    <property type="entry name" value="SECRETED PROTEIN"/>
    <property type="match status" value="1"/>
</dbReference>
<dbReference type="InterPro" id="IPR008701">
    <property type="entry name" value="NPP1"/>
</dbReference>
<dbReference type="STRING" id="55207.KP22_12560"/>
<gene>
    <name evidence="3" type="ORF">JV35_00185</name>
    <name evidence="2" type="ORF">KP22_12560</name>
</gene>
<evidence type="ECO:0000256" key="1">
    <source>
        <dbReference type="SAM" id="SignalP"/>
    </source>
</evidence>
<sequence length="263" mass="28987">MLSGKKTILVFSMLFATFSSHADNFPKLNQAFPSGIDARVIAPVFDFDTDGCFPSAGVSRNGAQNGGLKPTGSITGGCRWGNFLDSSNTLHRYACVNSAGSNYCGNFYALYFLKDQILEGVNSGHRHDWEHVAIWTKNGVVTHGSYSAHGKLTTKDASSIDKQDGHLKFVYHKDGALTHAFRFSKTNEEAENPYRKFVTPDIISWYSLYGDGINNQELRNRLNAFNYGSASIPLKDNNFLNNLNNGRPAGYPEFTDTSITASK</sequence>